<evidence type="ECO:0000256" key="6">
    <source>
        <dbReference type="ARBA" id="ARBA00022692"/>
    </source>
</evidence>
<evidence type="ECO:0000256" key="1">
    <source>
        <dbReference type="ARBA" id="ARBA00004571"/>
    </source>
</evidence>
<dbReference type="GO" id="GO:0009279">
    <property type="term" value="C:cell outer membrane"/>
    <property type="evidence" value="ECO:0007669"/>
    <property type="project" value="UniProtKB-SubCell"/>
</dbReference>
<evidence type="ECO:0000256" key="7">
    <source>
        <dbReference type="ARBA" id="ARBA00022729"/>
    </source>
</evidence>
<evidence type="ECO:0000256" key="5">
    <source>
        <dbReference type="ARBA" id="ARBA00022496"/>
    </source>
</evidence>
<evidence type="ECO:0000313" key="17">
    <source>
        <dbReference type="EMBL" id="MBB2157055.1"/>
    </source>
</evidence>
<dbReference type="GO" id="GO:0015891">
    <property type="term" value="P:siderophore transport"/>
    <property type="evidence" value="ECO:0007669"/>
    <property type="project" value="InterPro"/>
</dbReference>
<gene>
    <name evidence="17" type="ORF">HLH33_12165</name>
</gene>
<reference evidence="17 18" key="1">
    <citation type="submission" date="2020-04" db="EMBL/GenBank/DDBJ databases">
        <title>Description of novel Gluconacetobacter.</title>
        <authorList>
            <person name="Sombolestani A."/>
        </authorList>
    </citation>
    <scope>NUCLEOTIDE SEQUENCE [LARGE SCALE GENOMIC DNA]</scope>
    <source>
        <strain evidence="17 18">LMG 7603</strain>
    </source>
</reference>
<accession>A0A7W4I698</accession>
<dbReference type="PANTHER" id="PTHR32552">
    <property type="entry name" value="FERRICHROME IRON RECEPTOR-RELATED"/>
    <property type="match status" value="1"/>
</dbReference>
<dbReference type="EMBL" id="JABEQG010000023">
    <property type="protein sequence ID" value="MBB2157055.1"/>
    <property type="molecule type" value="Genomic_DNA"/>
</dbReference>
<keyword evidence="5" id="KW-0410">Iron transport</keyword>
<dbReference type="PANTHER" id="PTHR32552:SF68">
    <property type="entry name" value="FERRICHROME OUTER MEMBRANE TRANSPORTER_PHAGE RECEPTOR"/>
    <property type="match status" value="1"/>
</dbReference>
<comment type="subcellular location">
    <subcellularLocation>
        <location evidence="1 14">Cell outer membrane</location>
        <topology evidence="1 14">Multi-pass membrane protein</topology>
    </subcellularLocation>
</comment>
<dbReference type="GO" id="GO:0038023">
    <property type="term" value="F:signaling receptor activity"/>
    <property type="evidence" value="ECO:0007669"/>
    <property type="project" value="InterPro"/>
</dbReference>
<keyword evidence="7" id="KW-0732">Signal</keyword>
<evidence type="ECO:0000256" key="4">
    <source>
        <dbReference type="ARBA" id="ARBA00022452"/>
    </source>
</evidence>
<dbReference type="FunFam" id="2.170.130.10:FF:000001">
    <property type="entry name" value="Catecholate siderophore TonB-dependent receptor"/>
    <property type="match status" value="1"/>
</dbReference>
<evidence type="ECO:0000256" key="12">
    <source>
        <dbReference type="ARBA" id="ARBA00023170"/>
    </source>
</evidence>
<keyword evidence="12 17" id="KW-0675">Receptor</keyword>
<evidence type="ECO:0000256" key="9">
    <source>
        <dbReference type="ARBA" id="ARBA00023065"/>
    </source>
</evidence>
<comment type="similarity">
    <text evidence="2 14">Belongs to the TonB-dependent receptor family.</text>
</comment>
<dbReference type="PROSITE" id="PS52016">
    <property type="entry name" value="TONB_DEPENDENT_REC_3"/>
    <property type="match status" value="1"/>
</dbReference>
<dbReference type="Gene3D" id="2.40.170.20">
    <property type="entry name" value="TonB-dependent receptor, beta-barrel domain"/>
    <property type="match status" value="1"/>
</dbReference>
<feature type="compositionally biased region" description="Basic and acidic residues" evidence="15">
    <location>
        <begin position="62"/>
        <end position="76"/>
    </location>
</feature>
<dbReference type="Pfam" id="PF07715">
    <property type="entry name" value="Plug"/>
    <property type="match status" value="1"/>
</dbReference>
<keyword evidence="13 14" id="KW-0998">Cell outer membrane</keyword>
<organism evidence="17 18">
    <name type="scientific">Gluconacetobacter diazotrophicus</name>
    <name type="common">Acetobacter diazotrophicus</name>
    <dbReference type="NCBI Taxonomy" id="33996"/>
    <lineage>
        <taxon>Bacteria</taxon>
        <taxon>Pseudomonadati</taxon>
        <taxon>Pseudomonadota</taxon>
        <taxon>Alphaproteobacteria</taxon>
        <taxon>Acetobacterales</taxon>
        <taxon>Acetobacteraceae</taxon>
        <taxon>Gluconacetobacter</taxon>
    </lineage>
</organism>
<evidence type="ECO:0000256" key="13">
    <source>
        <dbReference type="ARBA" id="ARBA00023237"/>
    </source>
</evidence>
<dbReference type="Proteomes" id="UP000550787">
    <property type="component" value="Unassembled WGS sequence"/>
</dbReference>
<keyword evidence="3 14" id="KW-0813">Transport</keyword>
<feature type="domain" description="TonB-dependent receptor plug" evidence="16">
    <location>
        <begin position="133"/>
        <end position="235"/>
    </location>
</feature>
<dbReference type="InterPro" id="IPR036942">
    <property type="entry name" value="Beta-barrel_TonB_sf"/>
</dbReference>
<dbReference type="NCBIfam" id="TIGR01783">
    <property type="entry name" value="TonB-siderophor"/>
    <property type="match status" value="1"/>
</dbReference>
<keyword evidence="9" id="KW-0406">Ion transport</keyword>
<dbReference type="InterPro" id="IPR010105">
    <property type="entry name" value="TonB_sidphr_rcpt"/>
</dbReference>
<evidence type="ECO:0000313" key="18">
    <source>
        <dbReference type="Proteomes" id="UP000550787"/>
    </source>
</evidence>
<keyword evidence="10" id="KW-0798">TonB box</keyword>
<evidence type="ECO:0000256" key="2">
    <source>
        <dbReference type="ARBA" id="ARBA00009810"/>
    </source>
</evidence>
<feature type="region of interest" description="Disordered" evidence="15">
    <location>
        <begin position="57"/>
        <end position="108"/>
    </location>
</feature>
<dbReference type="InterPro" id="IPR037066">
    <property type="entry name" value="Plug_dom_sf"/>
</dbReference>
<dbReference type="InterPro" id="IPR012910">
    <property type="entry name" value="Plug_dom"/>
</dbReference>
<sequence length="797" mass="86443">MKDRQTMWTSARNRIVRRYPPPVSGQPAFGQGARTVSLSLTLSPVVAGLVFGLGAASAADRPQAETEAGTKTETKAGTRTAPKTAPKAGTQAAATPRKGPAQDAAKAKEERILVTGRKSPTVASSGTKTDTPLIDTPQSVTVIDRHEMDVRGVLSLSQAVRYTAGITPDQRGSTATRYDLFALRGFTIPNFLDGLKLQDSPTGYATAQIDTSRLDRIEILKGPASALYGQSSPGGLVAMSSKLPTSATSYGSLVATGGSFDLYRVDGDVGGALTGNGFVRYRLYGTANGSHSQLSQTQSRRYSISPAVTFGGDGDTTLTLLGNVQDDPQNASYGSVPLEGSLKRAAFGYIRQNFYDGDPNFEEFNRRQWATTYIFNHRFNADWAFSSRGRHDDVKTVYESVYSEGVYLDPDYERDYAQEALGNFSRGTAYAREHLRNLAFDNQLTGHFSTGPLHHALMLGFDYQESEATELDGFGSAPSINVLHPVYRQQITPPAISNNYLTDQHQIGVYAQDQVDLGNLHLTGSLRNDWYRSHQQDTIGGSYSSQNPEMITWRAAGLYHFKFGLAPYISYSTSFQPQSGVVSSNGGQSTRQADPTVGKQLEGGFKYQIPGLPILLTAAGFHIEQTNVLVAVPNSNYSTESGKVRSDGFEFEAHVNVYKGLTVVATANTQKVRDLSTGKPLIQVGKGGETLFGYYTMPSGRLKGLGFGGGLRHVDSAFGGTASYGDITVPSYTLFDASASYDLANLGHAFIGWKVQASVRNLFNKRYVASCYGYAPYDEWCWYGERRTAQASLGFSW</sequence>
<keyword evidence="4 14" id="KW-1134">Transmembrane beta strand</keyword>
<name>A0A7W4I698_GLUDI</name>
<evidence type="ECO:0000256" key="11">
    <source>
        <dbReference type="ARBA" id="ARBA00023136"/>
    </source>
</evidence>
<keyword evidence="6 14" id="KW-0812">Transmembrane</keyword>
<evidence type="ECO:0000256" key="10">
    <source>
        <dbReference type="ARBA" id="ARBA00023077"/>
    </source>
</evidence>
<dbReference type="GO" id="GO:0015344">
    <property type="term" value="F:siderophore uptake transmembrane transporter activity"/>
    <property type="evidence" value="ECO:0007669"/>
    <property type="project" value="TreeGrafter"/>
</dbReference>
<evidence type="ECO:0000256" key="15">
    <source>
        <dbReference type="SAM" id="MobiDB-lite"/>
    </source>
</evidence>
<dbReference type="AlphaFoldDB" id="A0A7W4I698"/>
<comment type="caution">
    <text evidence="17">The sequence shown here is derived from an EMBL/GenBank/DDBJ whole genome shotgun (WGS) entry which is preliminary data.</text>
</comment>
<dbReference type="InterPro" id="IPR039426">
    <property type="entry name" value="TonB-dep_rcpt-like"/>
</dbReference>
<dbReference type="CDD" id="cd01347">
    <property type="entry name" value="ligand_gated_channel"/>
    <property type="match status" value="1"/>
</dbReference>
<dbReference type="SUPFAM" id="SSF56935">
    <property type="entry name" value="Porins"/>
    <property type="match status" value="1"/>
</dbReference>
<evidence type="ECO:0000256" key="8">
    <source>
        <dbReference type="ARBA" id="ARBA00023004"/>
    </source>
</evidence>
<dbReference type="Gene3D" id="2.170.130.10">
    <property type="entry name" value="TonB-dependent receptor, plug domain"/>
    <property type="match status" value="1"/>
</dbReference>
<protein>
    <submittedName>
        <fullName evidence="17">TonB-dependent siderophore receptor</fullName>
    </submittedName>
</protein>
<dbReference type="RefSeq" id="WP_183116028.1">
    <property type="nucleotide sequence ID" value="NZ_JABEQG010000023.1"/>
</dbReference>
<evidence type="ECO:0000256" key="14">
    <source>
        <dbReference type="PROSITE-ProRule" id="PRU01360"/>
    </source>
</evidence>
<keyword evidence="8" id="KW-0408">Iron</keyword>
<keyword evidence="11 14" id="KW-0472">Membrane</keyword>
<evidence type="ECO:0000259" key="16">
    <source>
        <dbReference type="Pfam" id="PF07715"/>
    </source>
</evidence>
<proteinExistence type="inferred from homology"/>
<evidence type="ECO:0000256" key="3">
    <source>
        <dbReference type="ARBA" id="ARBA00022448"/>
    </source>
</evidence>